<dbReference type="InterPro" id="IPR036236">
    <property type="entry name" value="Znf_C2H2_sf"/>
</dbReference>
<keyword evidence="4" id="KW-0862">Zinc</keyword>
<evidence type="ECO:0000313" key="10">
    <source>
        <dbReference type="RefSeq" id="XP_016506843.1"/>
    </source>
</evidence>
<evidence type="ECO:0000256" key="2">
    <source>
        <dbReference type="ARBA" id="ARBA00022723"/>
    </source>
</evidence>
<dbReference type="SUPFAM" id="SSF57667">
    <property type="entry name" value="beta-beta-alpha zinc fingers"/>
    <property type="match status" value="1"/>
</dbReference>
<dbReference type="PANTHER" id="PTHR45801:SF117">
    <property type="entry name" value="OS07G0417400 PROTEIN"/>
    <property type="match status" value="1"/>
</dbReference>
<evidence type="ECO:0000256" key="1">
    <source>
        <dbReference type="ARBA" id="ARBA00004123"/>
    </source>
</evidence>
<keyword evidence="7" id="KW-0539">Nucleus</keyword>
<protein>
    <submittedName>
        <fullName evidence="10">Transcriptional regulator SUPERMAN-like</fullName>
    </submittedName>
</protein>
<dbReference type="GO" id="GO:0008270">
    <property type="term" value="F:zinc ion binding"/>
    <property type="evidence" value="ECO:0007669"/>
    <property type="project" value="UniProtKB-KW"/>
</dbReference>
<dbReference type="PANTHER" id="PTHR45801">
    <property type="entry name" value="OS07G0101800 PROTEIN"/>
    <property type="match status" value="1"/>
</dbReference>
<dbReference type="PROSITE" id="PS00028">
    <property type="entry name" value="ZINC_FINGER_C2H2_1"/>
    <property type="match status" value="1"/>
</dbReference>
<dbReference type="PaxDb" id="4097-A0A1S4D0K2"/>
<keyword evidence="6" id="KW-0804">Transcription</keyword>
<evidence type="ECO:0000313" key="9">
    <source>
        <dbReference type="Proteomes" id="UP000790787"/>
    </source>
</evidence>
<gene>
    <name evidence="10" type="primary">LOC107824562</name>
</gene>
<evidence type="ECO:0000256" key="5">
    <source>
        <dbReference type="ARBA" id="ARBA00023015"/>
    </source>
</evidence>
<dbReference type="Pfam" id="PF13912">
    <property type="entry name" value="zf-C2H2_6"/>
    <property type="match status" value="1"/>
</dbReference>
<sequence>MNNSSTTHDQEVDQPKLENGVGRSYECVFCKRGFNTAQALGGHMNIHRKDRIRHRPISQSSIINSNNKYDQIQNHVGAAAHLSFRTYFPAHSSTSTTGPVLVHDYNTGLQDNNNNRQCLNLFGDDWRVSLSLEFGAAGHVRETMEKNKGTEDHDLDLELRLGHDP</sequence>
<reference evidence="9" key="1">
    <citation type="journal article" date="2014" name="Nat. Commun.">
        <title>The tobacco genome sequence and its comparison with those of tomato and potato.</title>
        <authorList>
            <person name="Sierro N."/>
            <person name="Battey J.N."/>
            <person name="Ouadi S."/>
            <person name="Bakaher N."/>
            <person name="Bovet L."/>
            <person name="Willig A."/>
            <person name="Goepfert S."/>
            <person name="Peitsch M.C."/>
            <person name="Ivanov N.V."/>
        </authorList>
    </citation>
    <scope>NUCLEOTIDE SEQUENCE [LARGE SCALE GENOMIC DNA]</scope>
</reference>
<proteinExistence type="predicted"/>
<reference evidence="10" key="2">
    <citation type="submission" date="2025-08" db="UniProtKB">
        <authorList>
            <consortium name="RefSeq"/>
        </authorList>
    </citation>
    <scope>IDENTIFICATION</scope>
</reference>
<evidence type="ECO:0000256" key="6">
    <source>
        <dbReference type="ARBA" id="ARBA00023163"/>
    </source>
</evidence>
<dbReference type="Proteomes" id="UP000790787">
    <property type="component" value="Chromosome 22"/>
</dbReference>
<evidence type="ECO:0000256" key="3">
    <source>
        <dbReference type="ARBA" id="ARBA00022771"/>
    </source>
</evidence>
<dbReference type="STRING" id="4097.A0A1S4D0K2"/>
<dbReference type="OrthoDB" id="1222081at2759"/>
<dbReference type="KEGG" id="nta:107824562"/>
<evidence type="ECO:0000256" key="4">
    <source>
        <dbReference type="ARBA" id="ARBA00022833"/>
    </source>
</evidence>
<keyword evidence="3 8" id="KW-0863">Zinc-finger</keyword>
<dbReference type="Gene3D" id="3.30.160.60">
    <property type="entry name" value="Classic Zinc Finger"/>
    <property type="match status" value="1"/>
</dbReference>
<dbReference type="PROSITE" id="PS50157">
    <property type="entry name" value="ZINC_FINGER_C2H2_2"/>
    <property type="match status" value="1"/>
</dbReference>
<evidence type="ECO:0000256" key="8">
    <source>
        <dbReference type="PROSITE-ProRule" id="PRU00042"/>
    </source>
</evidence>
<accession>A0A1S4D0K2</accession>
<evidence type="ECO:0000256" key="7">
    <source>
        <dbReference type="ARBA" id="ARBA00023242"/>
    </source>
</evidence>
<comment type="subcellular location">
    <subcellularLocation>
        <location evidence="1">Nucleus</location>
    </subcellularLocation>
</comment>
<keyword evidence="5" id="KW-0805">Transcription regulation</keyword>
<dbReference type="InterPro" id="IPR013087">
    <property type="entry name" value="Znf_C2H2_type"/>
</dbReference>
<keyword evidence="2" id="KW-0479">Metal-binding</keyword>
<dbReference type="GeneID" id="107824562"/>
<name>A0A1S4D0K2_TOBAC</name>
<organism evidence="9 10">
    <name type="scientific">Nicotiana tabacum</name>
    <name type="common">Common tobacco</name>
    <dbReference type="NCBI Taxonomy" id="4097"/>
    <lineage>
        <taxon>Eukaryota</taxon>
        <taxon>Viridiplantae</taxon>
        <taxon>Streptophyta</taxon>
        <taxon>Embryophyta</taxon>
        <taxon>Tracheophyta</taxon>
        <taxon>Spermatophyta</taxon>
        <taxon>Magnoliopsida</taxon>
        <taxon>eudicotyledons</taxon>
        <taxon>Gunneridae</taxon>
        <taxon>Pentapetalae</taxon>
        <taxon>asterids</taxon>
        <taxon>lamiids</taxon>
        <taxon>Solanales</taxon>
        <taxon>Solanaceae</taxon>
        <taxon>Nicotianoideae</taxon>
        <taxon>Nicotianeae</taxon>
        <taxon>Nicotiana</taxon>
    </lineage>
</organism>
<dbReference type="GO" id="GO:0005634">
    <property type="term" value="C:nucleus"/>
    <property type="evidence" value="ECO:0007669"/>
    <property type="project" value="UniProtKB-SubCell"/>
</dbReference>
<dbReference type="RefSeq" id="XP_016506843.1">
    <property type="nucleotide sequence ID" value="XM_016651357.1"/>
</dbReference>
<dbReference type="InterPro" id="IPR052426">
    <property type="entry name" value="Plant_dev_regulator"/>
</dbReference>
<dbReference type="AlphaFoldDB" id="A0A1S4D0K2"/>
<keyword evidence="9" id="KW-1185">Reference proteome</keyword>